<organism evidence="1 2">
    <name type="scientific">Oceaniradius stylonematis</name>
    <dbReference type="NCBI Taxonomy" id="2184161"/>
    <lineage>
        <taxon>Bacteria</taxon>
        <taxon>Pseudomonadati</taxon>
        <taxon>Pseudomonadota</taxon>
        <taxon>Alphaproteobacteria</taxon>
        <taxon>Hyphomicrobiales</taxon>
        <taxon>Ahrensiaceae</taxon>
        <taxon>Oceaniradius</taxon>
    </lineage>
</organism>
<keyword evidence="2" id="KW-1185">Reference proteome</keyword>
<name>A0A3A8ABI0_9HYPH</name>
<dbReference type="OrthoDB" id="9773233at2"/>
<protein>
    <recommendedName>
        <fullName evidence="3">Fibronectin type-III domain-containing protein</fullName>
    </recommendedName>
</protein>
<comment type="caution">
    <text evidence="1">The sequence shown here is derived from an EMBL/GenBank/DDBJ whole genome shotgun (WGS) entry which is preliminary data.</text>
</comment>
<proteinExistence type="predicted"/>
<evidence type="ECO:0000313" key="2">
    <source>
        <dbReference type="Proteomes" id="UP000246132"/>
    </source>
</evidence>
<reference evidence="1 2" key="1">
    <citation type="journal article" date="2018" name="Int. J. Syst. Bacteriol.">
        <title>Oceaniradius stylonemae gen. nov., sp. nov., isolated from a red alga, Stylonema cornu-cervi.</title>
        <authorList>
            <person name="Jeong S."/>
        </authorList>
    </citation>
    <scope>NUCLEOTIDE SEQUENCE [LARGE SCALE GENOMIC DNA]</scope>
    <source>
        <strain evidence="1 2">StC1</strain>
    </source>
</reference>
<sequence length="1350" mass="136994">MSGETIDPATTFSSIQYVDPFAPLPLASTQAGVTANLNTTGVTGGYVAYARLLENNLPIGYGTGSTANTVRVLNAMPLAAGPSYIIQVQFGGSGQNPADLDWSNTANIASAPVVTQQARVRVLSVLASSIDFTWEIPSGAQIGGIYLQLIDDSSGSLTGDYYLGSDAEATIANLSLDPQQTYSVRISAVQPVVGATAGGFSAPFTTGPVSAQQIVPTASPAISAIRFDGGQASAVWSLPALPTGEVVAAPRYELLLMSGSDVVAVAEGGDKGGQIVTGALDTLASPSIAGRVIYGAFVGPTGAAVAIEPQPPQIVDATVTLASGKNTIAATFVTPGALSTDRELSAVLYTNGVAGTAKTATASPAAITWDNITPAGNTVYEIEATIINTTGGKTSQGPKSQRLTVPLGVAQIRSASYDGKTITIDVDFDPGCPVDGYTVTLDNGGTPATVSAGPTMPISIPYDLDLSKTWTATVTPVMGIITGVVSAGEAITLPTIAAPVLKSVVYDGSALHLQWTAAVLPYLTGYQVTVTPSSGSPIVLSAGPETSLSFPLDPATAVGATVALVGVSPLRNTAASTAVNILTDAVEMGAVSVSGSTVTAAWTVPGSPTVQAELLTGDTATSVLANASTTGVSFAVPSDTSQPYRLQARMVSTDGVAMGPVSARADLLLTAPQLLSGRLGEGRADLVWELGGPFAADSFVVTATPTSGSAASLTVAGSAYDGPAPDAFFEAGALTIAARNAFCTGPAVSVPIKGAAVVTGGDYEDGTLSVNVTLGTETSGDIYWLDVLADGGLLAREVFTATGTAFTQPFTIDVGVPDGANVAVVMAGVGPKSLTPASARMSVPSGVPVLDEAAYEGTKLHVRWQPKPGPGIGGYLVSVAGGSPAIDDTFVAGGDSATATIDVGTSISYPFGAGVAVSVRAASGKTSGAASVSGEPGASRPPVLAGYAYGAGVPAAGDPPYVFRRGAYQALADVHGNAIELYLPSPFTTGTPTVPSSASPTFKLEPAPSGSTLPYKLTLSDDVWTTLGSSGVRAALRTDYVSFLNDVEDTGVFPWAIALIRQIIAQAMPQTFEEVLYYRYGLWRDDSIRVADLTPGTRLQLSNALYQAVVGGSSEKNGFLALGTEMFDLADVIPQGGGGALATGAARSLSVDAFLSLVYPGGGNANNGRPVAAGAIDFFDDQNRQAYYRLFYPAQFTGSGSNGSTSLTSNVTLIGTTSWKTLSTITDQYASTGTFPTGTDYFATYFRGRSAVTPLVAFAVQGENRWAPLGTTVRQALATQGLAAFAGGESGSALTMSRATANLFAYPVAAPGLSLDPVDLTDTALGGVVPSMWPLDMPVVGGDQVSLRQS</sequence>
<gene>
    <name evidence="1" type="ORF">DEM25_007830</name>
</gene>
<accession>A0A3A8ABI0</accession>
<dbReference type="RefSeq" id="WP_109765511.1">
    <property type="nucleotide sequence ID" value="NZ_QFWV02000004.1"/>
</dbReference>
<evidence type="ECO:0000313" key="1">
    <source>
        <dbReference type="EMBL" id="RKF07662.1"/>
    </source>
</evidence>
<evidence type="ECO:0008006" key="3">
    <source>
        <dbReference type="Google" id="ProtNLM"/>
    </source>
</evidence>
<dbReference type="EMBL" id="QFWV02000004">
    <property type="protein sequence ID" value="RKF07662.1"/>
    <property type="molecule type" value="Genomic_DNA"/>
</dbReference>
<dbReference type="Proteomes" id="UP000246132">
    <property type="component" value="Unassembled WGS sequence"/>
</dbReference>